<dbReference type="FunFam" id="1.10.10.10:FF:000214">
    <property type="entry name" value="Methylated-DNA--protein-cysteine methyltransferase"/>
    <property type="match status" value="1"/>
</dbReference>
<dbReference type="EC" id="2.1.1.63" evidence="14"/>
<dbReference type="OrthoDB" id="9802228at2"/>
<dbReference type="Proteomes" id="UP000004095">
    <property type="component" value="Unassembled WGS sequence"/>
</dbReference>
<evidence type="ECO:0000256" key="2">
    <source>
        <dbReference type="ARBA" id="ARBA00001947"/>
    </source>
</evidence>
<feature type="domain" description="Methylated-DNA-[protein]-cysteine S-methyltransferase DNA binding" evidence="15">
    <location>
        <begin position="85"/>
        <end position="164"/>
    </location>
</feature>
<evidence type="ECO:0000256" key="5">
    <source>
        <dbReference type="ARBA" id="ARBA00022553"/>
    </source>
</evidence>
<dbReference type="Gene3D" id="1.10.10.10">
    <property type="entry name" value="Winged helix-like DNA-binding domain superfamily/Winged helix DNA-binding domain"/>
    <property type="match status" value="1"/>
</dbReference>
<dbReference type="GO" id="GO:0005737">
    <property type="term" value="C:cytoplasm"/>
    <property type="evidence" value="ECO:0007669"/>
    <property type="project" value="UniProtKB-SubCell"/>
</dbReference>
<dbReference type="RefSeq" id="WP_002703107.1">
    <property type="nucleotide sequence ID" value="NZ_AAWS01000051.1"/>
</dbReference>
<dbReference type="GO" id="GO:0032259">
    <property type="term" value="P:methylation"/>
    <property type="evidence" value="ECO:0007669"/>
    <property type="project" value="UniProtKB-KW"/>
</dbReference>
<evidence type="ECO:0000256" key="6">
    <source>
        <dbReference type="ARBA" id="ARBA00022603"/>
    </source>
</evidence>
<evidence type="ECO:0000256" key="3">
    <source>
        <dbReference type="ARBA" id="ARBA00008711"/>
    </source>
</evidence>
<proteinExistence type="inferred from homology"/>
<comment type="miscellaneous">
    <text evidence="14">This enzyme catalyzes only one turnover and therefore is not strictly catalytic. According to one definition, an enzyme is a biocatalyst that acts repeatedly and over many reaction cycles.</text>
</comment>
<evidence type="ECO:0000256" key="13">
    <source>
        <dbReference type="ARBA" id="ARBA00049348"/>
    </source>
</evidence>
<dbReference type="SUPFAM" id="SSF46767">
    <property type="entry name" value="Methylated DNA-protein cysteine methyltransferase, C-terminal domain"/>
    <property type="match status" value="1"/>
</dbReference>
<dbReference type="InterPro" id="IPR036217">
    <property type="entry name" value="MethylDNA_cys_MeTrfase_DNAb"/>
</dbReference>
<dbReference type="PANTHER" id="PTHR10815:SF13">
    <property type="entry name" value="METHYLATED-DNA--PROTEIN-CYSTEINE METHYLTRANSFERASE"/>
    <property type="match status" value="1"/>
</dbReference>
<evidence type="ECO:0000256" key="10">
    <source>
        <dbReference type="ARBA" id="ARBA00022833"/>
    </source>
</evidence>
<evidence type="ECO:0000256" key="14">
    <source>
        <dbReference type="HAMAP-Rule" id="MF_00772"/>
    </source>
</evidence>
<comment type="caution">
    <text evidence="17">The sequence shown here is derived from an EMBL/GenBank/DDBJ whole genome shotgun (WGS) entry which is preliminary data.</text>
</comment>
<organism evidence="17 18">
    <name type="scientific">Microscilla marina ATCC 23134</name>
    <dbReference type="NCBI Taxonomy" id="313606"/>
    <lineage>
        <taxon>Bacteria</taxon>
        <taxon>Pseudomonadati</taxon>
        <taxon>Bacteroidota</taxon>
        <taxon>Cytophagia</taxon>
        <taxon>Cytophagales</taxon>
        <taxon>Microscillaceae</taxon>
        <taxon>Microscilla</taxon>
    </lineage>
</organism>
<feature type="active site" description="Nucleophile; methyl group acceptor" evidence="14">
    <location>
        <position position="135"/>
    </location>
</feature>
<keyword evidence="6 14" id="KW-0489">Methyltransferase</keyword>
<dbReference type="GO" id="GO:0003677">
    <property type="term" value="F:DNA binding"/>
    <property type="evidence" value="ECO:0007669"/>
    <property type="project" value="UniProtKB-KW"/>
</dbReference>
<dbReference type="InterPro" id="IPR036631">
    <property type="entry name" value="MGMT_N_sf"/>
</dbReference>
<comment type="function">
    <text evidence="14">Involved in the cellular defense against the biological effects of O6-methylguanine (O6-MeG) and O4-methylthymine (O4-MeT) in DNA. Repairs the methylated nucleobase in DNA by stoichiometrically transferring the methyl group to a cysteine residue in the enzyme. This is a suicide reaction: the enzyme is irreversibly inactivated.</text>
</comment>
<feature type="domain" description="Methylguanine DNA methyltransferase ribonuclease-like" evidence="16">
    <location>
        <begin position="9"/>
        <end position="78"/>
    </location>
</feature>
<keyword evidence="11" id="KW-0238">DNA-binding</keyword>
<dbReference type="Pfam" id="PF02870">
    <property type="entry name" value="Methyltransf_1N"/>
    <property type="match status" value="1"/>
</dbReference>
<dbReference type="Pfam" id="PF01035">
    <property type="entry name" value="DNA_binding_1"/>
    <property type="match status" value="1"/>
</dbReference>
<name>A1ZWF6_MICM2</name>
<keyword evidence="7 14" id="KW-0808">Transferase</keyword>
<dbReference type="PANTHER" id="PTHR10815">
    <property type="entry name" value="METHYLATED-DNA--PROTEIN-CYSTEINE METHYLTRANSFERASE"/>
    <property type="match status" value="1"/>
</dbReference>
<dbReference type="InterPro" id="IPR008332">
    <property type="entry name" value="MethylG_MeTrfase_N"/>
</dbReference>
<gene>
    <name evidence="17" type="ORF">M23134_02766</name>
</gene>
<keyword evidence="12 14" id="KW-0234">DNA repair</keyword>
<dbReference type="CDD" id="cd06445">
    <property type="entry name" value="ATase"/>
    <property type="match status" value="1"/>
</dbReference>
<evidence type="ECO:0000259" key="15">
    <source>
        <dbReference type="Pfam" id="PF01035"/>
    </source>
</evidence>
<dbReference type="Gene3D" id="3.30.160.70">
    <property type="entry name" value="Methylated DNA-protein cysteine methyltransferase domain"/>
    <property type="match status" value="1"/>
</dbReference>
<sequence length="174" mass="19015">MEDQLHQFMYQSPIGELEIIGNDAGIQAILFVDNTTETVLPNAPANVVPTHLPKVLQACVTQLDEYFMGKREAFDLLLNPQGTGFQRRVWEALCQIPLGQISTYKKIAKAIELPKGAQAVGGANGQNPLSIVVPCHRVIGSNGTLTGYAGGLWRKSWLLKHEKVKLPGTQLSLI</sequence>
<evidence type="ECO:0000256" key="8">
    <source>
        <dbReference type="ARBA" id="ARBA00022723"/>
    </source>
</evidence>
<dbReference type="FunFam" id="3.30.160.70:FF:000001">
    <property type="entry name" value="Methylated-DNA--protein-cysteine methyltransferase"/>
    <property type="match status" value="1"/>
</dbReference>
<dbReference type="HAMAP" id="MF_00772">
    <property type="entry name" value="OGT"/>
    <property type="match status" value="1"/>
</dbReference>
<keyword evidence="10" id="KW-0862">Zinc</keyword>
<evidence type="ECO:0000313" key="18">
    <source>
        <dbReference type="Proteomes" id="UP000004095"/>
    </source>
</evidence>
<keyword evidence="9 14" id="KW-0227">DNA damage</keyword>
<keyword evidence="4 14" id="KW-0963">Cytoplasm</keyword>
<comment type="subcellular location">
    <subcellularLocation>
        <location evidence="14">Cytoplasm</location>
    </subcellularLocation>
</comment>
<comment type="similarity">
    <text evidence="3 14">Belongs to the MGMT family.</text>
</comment>
<dbReference type="AlphaFoldDB" id="A1ZWF6"/>
<dbReference type="GO" id="GO:0003908">
    <property type="term" value="F:methylated-DNA-[protein]-cysteine S-methyltransferase activity"/>
    <property type="evidence" value="ECO:0007669"/>
    <property type="project" value="UniProtKB-UniRule"/>
</dbReference>
<evidence type="ECO:0000256" key="9">
    <source>
        <dbReference type="ARBA" id="ARBA00022763"/>
    </source>
</evidence>
<keyword evidence="8" id="KW-0479">Metal-binding</keyword>
<dbReference type="InterPro" id="IPR023546">
    <property type="entry name" value="MGMT"/>
</dbReference>
<accession>A1ZWF6</accession>
<dbReference type="InterPro" id="IPR014048">
    <property type="entry name" value="MethylDNA_cys_MeTrfase_DNA-bd"/>
</dbReference>
<dbReference type="EMBL" id="AAWS01000051">
    <property type="protein sequence ID" value="EAY25296.1"/>
    <property type="molecule type" value="Genomic_DNA"/>
</dbReference>
<dbReference type="eggNOG" id="COG0350">
    <property type="taxonomic scope" value="Bacteria"/>
</dbReference>
<dbReference type="InterPro" id="IPR001497">
    <property type="entry name" value="MethylDNA_cys_MeTrfase_AS"/>
</dbReference>
<comment type="catalytic activity">
    <reaction evidence="1 14">
        <text>a 4-O-methyl-thymidine in DNA + L-cysteinyl-[protein] = a thymidine in DNA + S-methyl-L-cysteinyl-[protein]</text>
        <dbReference type="Rhea" id="RHEA:53428"/>
        <dbReference type="Rhea" id="RHEA-COMP:10131"/>
        <dbReference type="Rhea" id="RHEA-COMP:10132"/>
        <dbReference type="Rhea" id="RHEA-COMP:13555"/>
        <dbReference type="Rhea" id="RHEA-COMP:13556"/>
        <dbReference type="ChEBI" id="CHEBI:29950"/>
        <dbReference type="ChEBI" id="CHEBI:82612"/>
        <dbReference type="ChEBI" id="CHEBI:137386"/>
        <dbReference type="ChEBI" id="CHEBI:137387"/>
        <dbReference type="EC" id="2.1.1.63"/>
    </reaction>
</comment>
<evidence type="ECO:0000256" key="11">
    <source>
        <dbReference type="ARBA" id="ARBA00023125"/>
    </source>
</evidence>
<evidence type="ECO:0000256" key="7">
    <source>
        <dbReference type="ARBA" id="ARBA00022679"/>
    </source>
</evidence>
<evidence type="ECO:0000313" key="17">
    <source>
        <dbReference type="EMBL" id="EAY25296.1"/>
    </source>
</evidence>
<evidence type="ECO:0000256" key="4">
    <source>
        <dbReference type="ARBA" id="ARBA00022490"/>
    </source>
</evidence>
<dbReference type="GO" id="GO:0006307">
    <property type="term" value="P:DNA alkylation repair"/>
    <property type="evidence" value="ECO:0007669"/>
    <property type="project" value="UniProtKB-UniRule"/>
</dbReference>
<dbReference type="InterPro" id="IPR036388">
    <property type="entry name" value="WH-like_DNA-bd_sf"/>
</dbReference>
<protein>
    <recommendedName>
        <fullName evidence="14">Methylated-DNA--protein-cysteine methyltransferase</fullName>
        <ecNumber evidence="14">2.1.1.63</ecNumber>
    </recommendedName>
    <alternativeName>
        <fullName evidence="14">6-O-methylguanine-DNA methyltransferase</fullName>
        <shortName evidence="14">MGMT</shortName>
    </alternativeName>
    <alternativeName>
        <fullName evidence="14">O-6-methylguanine-DNA-alkyltransferase</fullName>
    </alternativeName>
</protein>
<evidence type="ECO:0000256" key="1">
    <source>
        <dbReference type="ARBA" id="ARBA00001286"/>
    </source>
</evidence>
<evidence type="ECO:0000259" key="16">
    <source>
        <dbReference type="Pfam" id="PF02870"/>
    </source>
</evidence>
<keyword evidence="18" id="KW-1185">Reference proteome</keyword>
<comment type="catalytic activity">
    <reaction evidence="13 14">
        <text>a 6-O-methyl-2'-deoxyguanosine in DNA + L-cysteinyl-[protein] = S-methyl-L-cysteinyl-[protein] + a 2'-deoxyguanosine in DNA</text>
        <dbReference type="Rhea" id="RHEA:24000"/>
        <dbReference type="Rhea" id="RHEA-COMP:10131"/>
        <dbReference type="Rhea" id="RHEA-COMP:10132"/>
        <dbReference type="Rhea" id="RHEA-COMP:11367"/>
        <dbReference type="Rhea" id="RHEA-COMP:11368"/>
        <dbReference type="ChEBI" id="CHEBI:29950"/>
        <dbReference type="ChEBI" id="CHEBI:82612"/>
        <dbReference type="ChEBI" id="CHEBI:85445"/>
        <dbReference type="ChEBI" id="CHEBI:85448"/>
        <dbReference type="EC" id="2.1.1.63"/>
    </reaction>
</comment>
<dbReference type="SUPFAM" id="SSF53155">
    <property type="entry name" value="Methylated DNA-protein cysteine methyltransferase domain"/>
    <property type="match status" value="1"/>
</dbReference>
<dbReference type="PROSITE" id="PS00374">
    <property type="entry name" value="MGMT"/>
    <property type="match status" value="1"/>
</dbReference>
<dbReference type="GO" id="GO:0046872">
    <property type="term" value="F:metal ion binding"/>
    <property type="evidence" value="ECO:0007669"/>
    <property type="project" value="UniProtKB-KW"/>
</dbReference>
<evidence type="ECO:0000256" key="12">
    <source>
        <dbReference type="ARBA" id="ARBA00023204"/>
    </source>
</evidence>
<comment type="cofactor">
    <cofactor evidence="2">
        <name>Zn(2+)</name>
        <dbReference type="ChEBI" id="CHEBI:29105"/>
    </cofactor>
</comment>
<reference evidence="17 18" key="1">
    <citation type="submission" date="2007-01" db="EMBL/GenBank/DDBJ databases">
        <authorList>
            <person name="Haygood M."/>
            <person name="Podell S."/>
            <person name="Anderson C."/>
            <person name="Hopkinson B."/>
            <person name="Roe K."/>
            <person name="Barbeau K."/>
            <person name="Gaasterland T."/>
            <person name="Ferriera S."/>
            <person name="Johnson J."/>
            <person name="Kravitz S."/>
            <person name="Beeson K."/>
            <person name="Sutton G."/>
            <person name="Rogers Y.-H."/>
            <person name="Friedman R."/>
            <person name="Frazier M."/>
            <person name="Venter J.C."/>
        </authorList>
    </citation>
    <scope>NUCLEOTIDE SEQUENCE [LARGE SCALE GENOMIC DNA]</scope>
    <source>
        <strain evidence="17 18">ATCC 23134</strain>
    </source>
</reference>
<keyword evidence="5" id="KW-0597">Phosphoprotein</keyword>
<dbReference type="NCBIfam" id="TIGR00589">
    <property type="entry name" value="ogt"/>
    <property type="match status" value="1"/>
</dbReference>